<feature type="coiled-coil region" evidence="12">
    <location>
        <begin position="822"/>
        <end position="934"/>
    </location>
</feature>
<keyword evidence="3" id="KW-0132">Cell division</keyword>
<keyword evidence="16" id="KW-1185">Reference proteome</keyword>
<feature type="compositionally biased region" description="Basic and acidic residues" evidence="13">
    <location>
        <begin position="1349"/>
        <end position="1359"/>
    </location>
</feature>
<sequence>MEEVCDSSGKEKTDFIVNPDGSITADEITVPAAPAPALSLESTKERLVIRELKVRNFKSYAGNRTIGPFDKNFSCIVGPNGSGKSNVIDALLFVFGYRAQKIRSKKVSVLIHKSEKYPDLDSCSVTVNFATIKDEGENFTILPGSQFSVTRTGYKDNSSTYEINGRRSQYKEVANLLRNYGIDLDFNRFMVLQGEIELISMMKPKGLTDQETGMLEYIEDIIGSSRFINAIQHFHTKVEEANEKRVEKLNQLKIVEKERADAEKPRAKAMEYLRLANKLALLENSALQAQIAVTMRDEKQMNEDKCVLSEKMDSLSASLDELQSNKQIKEEELKVISSECEACAKSVEDFKHQFTSLERADAACRENIKSNKDKCKKLTKTLETEEIKMMNIRKQPEVLQGEIQELEAKKLRLEAIKATDEEKLTELMGAVKDEIQEFQEEKDKHEEELVNLKSVVNDKKSELDLAQSELDLLLSNEKKEQENLKSLEIEYEKTVSLIKEEEMELNKASDRIPELKAQISSAEKQITEKEKKELFLIEQLKNKRIKLDEAKNSLSASESRNSIIKALIEQKKKGKLTGVYGRLGDLGAIDIKYDVAISTACGPLDNIVTDTITTAQECVELLKRENLGYATFIALDQMKKWEPYTNQKIDTPENVPRLFDLITVKDKNVLPAFYFALGNTLVANDLDQATRVGLKGSVRHRVVTLKGELVDLSGTMSGGGGRCFKGRMGQSVSDNSLSQNEIDKLAEDTENLTNELADVKNSKLKLKEVIEVGNKELATLQHSVKKSKLNYNGFVEREKILTEQIAEQKKKVKAAAPDKKEISEIQQKINRHEKNYTIAANEAVVVENRVKELQEKIMTITKGKYGTAQKKIDKITKEIDQISQNINKNKAALKNTDKNLKKAEAKIESLKAELEACQKAMESFKEEFKSLEGRGLEVSNKKKEAEDALMLCQVQKATVSGEIKGLSTKVHEIKSEVIEYKNKIKLLDVEIRAKQSQLKTLKSQLSKLELHDVEDGPTELPILTVEEINAITVNSLRYEIGEIQNEMKGMNPDLGAIAEFKRKEEIYKRKLKDLEETVLERDHYRNHYENFRKRRLEEFMRGFSIITLKVKELYQMLTLGGDAELELVDSIDPFSEGVEFSVRPLRKSWKSIRNLSGGEKTLSSLSLVFALHYYRSTPFFVMDEIDAALDFRNVSIIGSYIKDCTKNAQFVVISLRENMFMLADHLIGIYKTKNCTKDVHFKPPPEETIANRERGENTDFDKLKAIKPIPYQNESSKELLETDLQNADDNRSQNEPTDKNIGNSYTQNEPTDKNTGDSHTQNEPSDSPKEPLIEQGNTTAKELSVSGGDAKDKETHTSKIETSVIENTTKTDKENLSRSTRSNRSRLQTPKRKIVEVENESVWSEDDDFVIATPRQRNGK</sequence>
<dbReference type="FunFam" id="1.20.1060.20:FF:000003">
    <property type="entry name" value="Structural maintenance of chromosomes 4"/>
    <property type="match status" value="1"/>
</dbReference>
<evidence type="ECO:0000256" key="7">
    <source>
        <dbReference type="ARBA" id="ARBA00023054"/>
    </source>
</evidence>
<comment type="caution">
    <text evidence="15">The sequence shown here is derived from an EMBL/GenBank/DDBJ whole genome shotgun (WGS) entry which is preliminary data.</text>
</comment>
<dbReference type="GO" id="GO:0016887">
    <property type="term" value="F:ATP hydrolysis activity"/>
    <property type="evidence" value="ECO:0007669"/>
    <property type="project" value="InterPro"/>
</dbReference>
<feature type="compositionally biased region" description="Polar residues" evidence="13">
    <location>
        <begin position="1300"/>
        <end position="1309"/>
    </location>
</feature>
<evidence type="ECO:0000256" key="6">
    <source>
        <dbReference type="ARBA" id="ARBA00022840"/>
    </source>
</evidence>
<keyword evidence="8" id="KW-0226">DNA condensation</keyword>
<dbReference type="SUPFAM" id="SSF75553">
    <property type="entry name" value="Smc hinge domain"/>
    <property type="match status" value="1"/>
</dbReference>
<dbReference type="InterPro" id="IPR027417">
    <property type="entry name" value="P-loop_NTPase"/>
</dbReference>
<dbReference type="Gene3D" id="1.20.1060.20">
    <property type="match status" value="1"/>
</dbReference>
<accession>A0AAV1ZYC0</accession>
<feature type="coiled-coil region" evidence="12">
    <location>
        <begin position="963"/>
        <end position="1011"/>
    </location>
</feature>
<evidence type="ECO:0000256" key="13">
    <source>
        <dbReference type="SAM" id="MobiDB-lite"/>
    </source>
</evidence>
<dbReference type="InterPro" id="IPR024704">
    <property type="entry name" value="SMC"/>
</dbReference>
<dbReference type="PIRSF" id="PIRSF005719">
    <property type="entry name" value="SMC"/>
    <property type="match status" value="1"/>
</dbReference>
<feature type="compositionally biased region" description="Basic residues" evidence="13">
    <location>
        <begin position="1381"/>
        <end position="1392"/>
    </location>
</feature>
<feature type="domain" description="SMC hinge" evidence="14">
    <location>
        <begin position="577"/>
        <end position="693"/>
    </location>
</feature>
<name>A0AAV1ZYC0_9ARAC</name>
<feature type="coiled-coil region" evidence="12">
    <location>
        <begin position="312"/>
        <end position="339"/>
    </location>
</feature>
<evidence type="ECO:0000256" key="2">
    <source>
        <dbReference type="ARBA" id="ARBA00006005"/>
    </source>
</evidence>
<evidence type="ECO:0000256" key="9">
    <source>
        <dbReference type="ARBA" id="ARBA00023242"/>
    </source>
</evidence>
<evidence type="ECO:0000256" key="1">
    <source>
        <dbReference type="ARBA" id="ARBA00004123"/>
    </source>
</evidence>
<dbReference type="InterPro" id="IPR010935">
    <property type="entry name" value="SMC_hinge"/>
</dbReference>
<evidence type="ECO:0000313" key="16">
    <source>
        <dbReference type="Proteomes" id="UP001497382"/>
    </source>
</evidence>
<dbReference type="GO" id="GO:0000796">
    <property type="term" value="C:condensin complex"/>
    <property type="evidence" value="ECO:0007669"/>
    <property type="project" value="TreeGrafter"/>
</dbReference>
<dbReference type="FunFam" id="3.40.50.300:FF:000585">
    <property type="entry name" value="Structural maintenance of chromosomes 4"/>
    <property type="match status" value="1"/>
</dbReference>
<evidence type="ECO:0000256" key="5">
    <source>
        <dbReference type="ARBA" id="ARBA00022776"/>
    </source>
</evidence>
<proteinExistence type="inferred from homology"/>
<evidence type="ECO:0000256" key="3">
    <source>
        <dbReference type="ARBA" id="ARBA00022618"/>
    </source>
</evidence>
<dbReference type="GO" id="GO:0005634">
    <property type="term" value="C:nucleus"/>
    <property type="evidence" value="ECO:0007669"/>
    <property type="project" value="UniProtKB-SubCell"/>
</dbReference>
<dbReference type="SUPFAM" id="SSF52540">
    <property type="entry name" value="P-loop containing nucleoside triphosphate hydrolases"/>
    <property type="match status" value="1"/>
</dbReference>
<dbReference type="InterPro" id="IPR036277">
    <property type="entry name" value="SMC_hinge_sf"/>
</dbReference>
<dbReference type="Proteomes" id="UP001497382">
    <property type="component" value="Unassembled WGS sequence"/>
</dbReference>
<evidence type="ECO:0000259" key="14">
    <source>
        <dbReference type="SMART" id="SM00968"/>
    </source>
</evidence>
<evidence type="ECO:0000256" key="4">
    <source>
        <dbReference type="ARBA" id="ARBA00022741"/>
    </source>
</evidence>
<evidence type="ECO:0000256" key="11">
    <source>
        <dbReference type="PIRNR" id="PIRNR005719"/>
    </source>
</evidence>
<feature type="compositionally biased region" description="Basic and acidic residues" evidence="13">
    <location>
        <begin position="1237"/>
        <end position="1264"/>
    </location>
</feature>
<evidence type="ECO:0000313" key="15">
    <source>
        <dbReference type="EMBL" id="CAL1275385.1"/>
    </source>
</evidence>
<dbReference type="SMART" id="SM00968">
    <property type="entry name" value="SMC_hinge"/>
    <property type="match status" value="1"/>
</dbReference>
<comment type="subcellular location">
    <subcellularLocation>
        <location evidence="1 11">Nucleus</location>
    </subcellularLocation>
</comment>
<reference evidence="15 16" key="1">
    <citation type="submission" date="2024-04" db="EMBL/GenBank/DDBJ databases">
        <authorList>
            <person name="Rising A."/>
            <person name="Reimegard J."/>
            <person name="Sonavane S."/>
            <person name="Akerstrom W."/>
            <person name="Nylinder S."/>
            <person name="Hedman E."/>
            <person name="Kallberg Y."/>
        </authorList>
    </citation>
    <scope>NUCLEOTIDE SEQUENCE [LARGE SCALE GENOMIC DNA]</scope>
</reference>
<dbReference type="GO" id="GO:0007076">
    <property type="term" value="P:mitotic chromosome condensation"/>
    <property type="evidence" value="ECO:0007669"/>
    <property type="project" value="TreeGrafter"/>
</dbReference>
<gene>
    <name evidence="15" type="ORF">LARSCL_LOCUS8039</name>
</gene>
<feature type="coiled-coil region" evidence="12">
    <location>
        <begin position="375"/>
        <end position="560"/>
    </location>
</feature>
<dbReference type="PANTHER" id="PTHR18937">
    <property type="entry name" value="STRUCTURAL MAINTENANCE OF CHROMOSOMES SMC FAMILY MEMBER"/>
    <property type="match status" value="1"/>
</dbReference>
<protein>
    <recommendedName>
        <fullName evidence="11">Structural maintenance of chromosomes protein</fullName>
    </recommendedName>
</protein>
<feature type="coiled-coil region" evidence="12">
    <location>
        <begin position="735"/>
        <end position="769"/>
    </location>
</feature>
<dbReference type="Pfam" id="PF06470">
    <property type="entry name" value="SMC_hinge"/>
    <property type="match status" value="1"/>
</dbReference>
<keyword evidence="4" id="KW-0547">Nucleotide-binding</keyword>
<dbReference type="Gene3D" id="3.30.70.1620">
    <property type="match status" value="1"/>
</dbReference>
<evidence type="ECO:0000256" key="12">
    <source>
        <dbReference type="SAM" id="Coils"/>
    </source>
</evidence>
<dbReference type="PANTHER" id="PTHR18937:SF172">
    <property type="entry name" value="STRUCTURAL MAINTENANCE OF CHROMOSOMES PROTEIN"/>
    <property type="match status" value="1"/>
</dbReference>
<evidence type="ECO:0000256" key="10">
    <source>
        <dbReference type="ARBA" id="ARBA00023306"/>
    </source>
</evidence>
<dbReference type="Gene3D" id="3.40.50.300">
    <property type="entry name" value="P-loop containing nucleotide triphosphate hydrolases"/>
    <property type="match status" value="2"/>
</dbReference>
<dbReference type="Pfam" id="PF02463">
    <property type="entry name" value="SMC_N"/>
    <property type="match status" value="1"/>
</dbReference>
<dbReference type="GO" id="GO:0005524">
    <property type="term" value="F:ATP binding"/>
    <property type="evidence" value="ECO:0007669"/>
    <property type="project" value="UniProtKB-KW"/>
</dbReference>
<comment type="similarity">
    <text evidence="2">Belongs to the SMC family. SMC4 subfamily.</text>
</comment>
<dbReference type="FunFam" id="3.40.50.300:FF:000481">
    <property type="entry name" value="Structural maintenance of chromosomes 4"/>
    <property type="match status" value="1"/>
</dbReference>
<keyword evidence="6" id="KW-0067">ATP-binding</keyword>
<feature type="region of interest" description="Disordered" evidence="13">
    <location>
        <begin position="1237"/>
        <end position="1392"/>
    </location>
</feature>
<dbReference type="InterPro" id="IPR003395">
    <property type="entry name" value="RecF/RecN/SMC_N"/>
</dbReference>
<feature type="compositionally biased region" description="Basic and acidic residues" evidence="13">
    <location>
        <begin position="1288"/>
        <end position="1298"/>
    </location>
</feature>
<evidence type="ECO:0000256" key="8">
    <source>
        <dbReference type="ARBA" id="ARBA00023067"/>
    </source>
</evidence>
<keyword evidence="10" id="KW-0131">Cell cycle</keyword>
<organism evidence="15 16">
    <name type="scientific">Larinioides sclopetarius</name>
    <dbReference type="NCBI Taxonomy" id="280406"/>
    <lineage>
        <taxon>Eukaryota</taxon>
        <taxon>Metazoa</taxon>
        <taxon>Ecdysozoa</taxon>
        <taxon>Arthropoda</taxon>
        <taxon>Chelicerata</taxon>
        <taxon>Arachnida</taxon>
        <taxon>Araneae</taxon>
        <taxon>Araneomorphae</taxon>
        <taxon>Entelegynae</taxon>
        <taxon>Araneoidea</taxon>
        <taxon>Araneidae</taxon>
        <taxon>Larinioides</taxon>
    </lineage>
</organism>
<dbReference type="Gene3D" id="1.10.287.1490">
    <property type="match status" value="1"/>
</dbReference>
<keyword evidence="9 11" id="KW-0539">Nucleus</keyword>
<dbReference type="GO" id="GO:0051301">
    <property type="term" value="P:cell division"/>
    <property type="evidence" value="ECO:0007669"/>
    <property type="project" value="UniProtKB-KW"/>
</dbReference>
<keyword evidence="7 12" id="KW-0175">Coiled coil</keyword>
<dbReference type="EMBL" id="CAXIEN010000084">
    <property type="protein sequence ID" value="CAL1275385.1"/>
    <property type="molecule type" value="Genomic_DNA"/>
</dbReference>
<keyword evidence="5" id="KW-0498">Mitosis</keyword>